<evidence type="ECO:0000313" key="2">
    <source>
        <dbReference type="Proteomes" id="UP000013893"/>
    </source>
</evidence>
<dbReference type="STRING" id="1332188.L336_0907"/>
<evidence type="ECO:0000313" key="1">
    <source>
        <dbReference type="EMBL" id="AGL62607.1"/>
    </source>
</evidence>
<dbReference type="AlphaFoldDB" id="R4PXW7"/>
<protein>
    <submittedName>
        <fullName evidence="1">Uncharacterized protein</fullName>
    </submittedName>
</protein>
<name>R4PXW7_9BACT</name>
<sequence length="162" mass="18699">MNDDIYDDLALERSAKQEFGVDIEIEKVIVRGISVGHSARATVLLSKKKQLYCYIYGHSKLLLNDVKKIAARMGIVVELYFPPKGRPNYFDDIGRERFSLVFPGRKEIHESDIVFYRTLAPYNPALLLVREIREGHIYQADSDARSGWRVATKFAYRRIKTS</sequence>
<dbReference type="HOGENOM" id="CLU_1632351_0_0_0"/>
<proteinExistence type="predicted"/>
<dbReference type="RefSeq" id="WP_015642057.1">
    <property type="nucleotide sequence ID" value="NC_021219.1"/>
</dbReference>
<dbReference type="KEGG" id="saal:L336_0907"/>
<reference evidence="1 2" key="1">
    <citation type="journal article" date="2013" name="Nat. Biotechnol.">
        <title>Genome sequences of rare, uncultured bacteria obtained by differential coverage binning of multiple metagenomes.</title>
        <authorList>
            <person name="Albertsen M."/>
            <person name="Hugenholtz P."/>
            <person name="Skarshewski A."/>
            <person name="Nielsen K.L."/>
            <person name="Tyson G.W."/>
            <person name="Nielsen P.H."/>
        </authorList>
    </citation>
    <scope>NUCLEOTIDE SEQUENCE [LARGE SCALE GENOMIC DNA]</scope>
    <source>
        <strain evidence="1">TM71</strain>
    </source>
</reference>
<accession>R4PXW7</accession>
<dbReference type="Proteomes" id="UP000013893">
    <property type="component" value="Chromosome"/>
</dbReference>
<dbReference type="EMBL" id="CP005957">
    <property type="protein sequence ID" value="AGL62607.1"/>
    <property type="molecule type" value="Genomic_DNA"/>
</dbReference>
<organism evidence="1 2">
    <name type="scientific">Candidatus Saccharimonas aalborgensis</name>
    <dbReference type="NCBI Taxonomy" id="1332188"/>
    <lineage>
        <taxon>Bacteria</taxon>
        <taxon>Candidatus Saccharimonadota</taxon>
        <taxon>Candidatus Saccharimonadia</taxon>
        <taxon>Candidatus Saccharimonadales</taxon>
        <taxon>Candidatus Saccharimonadaceae</taxon>
        <taxon>Candidatus Saccharimonas</taxon>
    </lineage>
</organism>
<dbReference type="OrthoDB" id="9790694at2"/>
<gene>
    <name evidence="1" type="ORF">L336_0907</name>
</gene>
<keyword evidence="2" id="KW-1185">Reference proteome</keyword>